<dbReference type="STRING" id="45351.A7RYD1"/>
<dbReference type="EMBL" id="DS469553">
    <property type="protein sequence ID" value="EDO43442.1"/>
    <property type="molecule type" value="Genomic_DNA"/>
</dbReference>
<keyword evidence="2 5" id="KW-0853">WD repeat</keyword>
<evidence type="ECO:0008006" key="9">
    <source>
        <dbReference type="Google" id="ProtNLM"/>
    </source>
</evidence>
<protein>
    <recommendedName>
        <fullName evidence="9">Retinoblastoma-binding protein 5</fullName>
    </recommendedName>
</protein>
<evidence type="ECO:0000256" key="5">
    <source>
        <dbReference type="PROSITE-ProRule" id="PRU00221"/>
    </source>
</evidence>
<dbReference type="PROSITE" id="PS00678">
    <property type="entry name" value="WD_REPEATS_1"/>
    <property type="match status" value="1"/>
</dbReference>
<dbReference type="PANTHER" id="PTHR44040:SF1">
    <property type="entry name" value="RETINOBLASTOMA-BINDING PROTEIN 5"/>
    <property type="match status" value="1"/>
</dbReference>
<dbReference type="FunCoup" id="A7RYD1">
    <property type="interactions" value="731"/>
</dbReference>
<dbReference type="InterPro" id="IPR001680">
    <property type="entry name" value="WD40_rpt"/>
</dbReference>
<keyword evidence="8" id="KW-1185">Reference proteome</keyword>
<dbReference type="InterPro" id="IPR037850">
    <property type="entry name" value="RBBP5/Swd1"/>
</dbReference>
<dbReference type="InterPro" id="IPR019775">
    <property type="entry name" value="WD40_repeat_CS"/>
</dbReference>
<dbReference type="PROSITE" id="PS50294">
    <property type="entry name" value="WD_REPEATS_REGION"/>
    <property type="match status" value="1"/>
</dbReference>
<proteinExistence type="predicted"/>
<evidence type="ECO:0000256" key="3">
    <source>
        <dbReference type="ARBA" id="ARBA00022737"/>
    </source>
</evidence>
<evidence type="ECO:0000313" key="8">
    <source>
        <dbReference type="Proteomes" id="UP000001593"/>
    </source>
</evidence>
<dbReference type="InterPro" id="IPR015943">
    <property type="entry name" value="WD40/YVTN_repeat-like_dom_sf"/>
</dbReference>
<evidence type="ECO:0000256" key="2">
    <source>
        <dbReference type="ARBA" id="ARBA00022574"/>
    </source>
</evidence>
<dbReference type="PhylomeDB" id="A7RYD1"/>
<dbReference type="SUPFAM" id="SSF50978">
    <property type="entry name" value="WD40 repeat-like"/>
    <property type="match status" value="1"/>
</dbReference>
<name>A7RYD1_NEMVE</name>
<dbReference type="GO" id="GO:0048188">
    <property type="term" value="C:Set1C/COMPASS complex"/>
    <property type="evidence" value="ECO:0000318"/>
    <property type="project" value="GO_Central"/>
</dbReference>
<feature type="region of interest" description="Disordered" evidence="6">
    <location>
        <begin position="343"/>
        <end position="410"/>
    </location>
</feature>
<dbReference type="eggNOG" id="KOG1273">
    <property type="taxonomic scope" value="Eukaryota"/>
</dbReference>
<dbReference type="Pfam" id="PF00400">
    <property type="entry name" value="WD40"/>
    <property type="match status" value="2"/>
</dbReference>
<dbReference type="AlphaFoldDB" id="A7RYD1"/>
<keyword evidence="3" id="KW-0677">Repeat</keyword>
<evidence type="ECO:0000256" key="6">
    <source>
        <dbReference type="SAM" id="MobiDB-lite"/>
    </source>
</evidence>
<feature type="compositionally biased region" description="Acidic residues" evidence="6">
    <location>
        <begin position="343"/>
        <end position="372"/>
    </location>
</feature>
<comment type="subcellular location">
    <subcellularLocation>
        <location evidence="1">Nucleus</location>
    </subcellularLocation>
</comment>
<gene>
    <name evidence="7" type="ORF">NEMVEDRAFT_v1g31888</name>
</gene>
<dbReference type="InParanoid" id="A7RYD1"/>
<dbReference type="Gene3D" id="2.130.10.10">
    <property type="entry name" value="YVTN repeat-like/Quinoprotein amine dehydrogenase"/>
    <property type="match status" value="1"/>
</dbReference>
<evidence type="ECO:0000256" key="1">
    <source>
        <dbReference type="ARBA" id="ARBA00004123"/>
    </source>
</evidence>
<feature type="repeat" description="WD" evidence="5">
    <location>
        <begin position="57"/>
        <end position="98"/>
    </location>
</feature>
<dbReference type="SMART" id="SM00320">
    <property type="entry name" value="WD40"/>
    <property type="match status" value="6"/>
</dbReference>
<keyword evidence="4" id="KW-0539">Nucleus</keyword>
<feature type="non-terminal residue" evidence="7">
    <location>
        <position position="410"/>
    </location>
</feature>
<dbReference type="Proteomes" id="UP000001593">
    <property type="component" value="Unassembled WGS sequence"/>
</dbReference>
<evidence type="ECO:0000313" key="7">
    <source>
        <dbReference type="EMBL" id="EDO43442.1"/>
    </source>
</evidence>
<dbReference type="OMA" id="DYEDDIM"/>
<dbReference type="PROSITE" id="PS50082">
    <property type="entry name" value="WD_REPEATS_2"/>
    <property type="match status" value="1"/>
</dbReference>
<sequence length="410" mass="45874">LESFGQSYPEEYDGSLDSVSVALTAAFNRRGSLLAVGCNDGRVVLWDFLTRGIAKIISAHVHPVTSCHWSRNGRKLLSGSNDWNVSVWDILTGECDQKYRFQSPISKVQFHPRNNKVILVCPTKQGPVVVDLDGKHYVLPTGGESEHNIVASFDRRGDYIYTGNAKGKVLVIDAKTREVITFFRIQTGTSANTAIKAIEFARRGSAFLINCQDRIIRVFDNQIVLACKDQEGAEPEPIQKLQDLVNRTLWKKCCFSGDGEYICAGSARTHALYIWEKGVGNLVKILHGTKGELLLDVVWHPIRPIICSISSGVVSIWAQNHVENWSAFAPDFKELDENVEYEERESEFDVEDEDKEPELPSESEVGEEEEVDVTSIDRIHALCSSDEDNDQDLDTLSYLPVAPEVDDPEE</sequence>
<dbReference type="HOGENOM" id="CLU_032142_2_2_1"/>
<organism evidence="7 8">
    <name type="scientific">Nematostella vectensis</name>
    <name type="common">Starlet sea anemone</name>
    <dbReference type="NCBI Taxonomy" id="45351"/>
    <lineage>
        <taxon>Eukaryota</taxon>
        <taxon>Metazoa</taxon>
        <taxon>Cnidaria</taxon>
        <taxon>Anthozoa</taxon>
        <taxon>Hexacorallia</taxon>
        <taxon>Actiniaria</taxon>
        <taxon>Edwardsiidae</taxon>
        <taxon>Nematostella</taxon>
    </lineage>
</organism>
<accession>A7RYD1</accession>
<reference evidence="7 8" key="1">
    <citation type="journal article" date="2007" name="Science">
        <title>Sea anemone genome reveals ancestral eumetazoan gene repertoire and genomic organization.</title>
        <authorList>
            <person name="Putnam N.H."/>
            <person name="Srivastava M."/>
            <person name="Hellsten U."/>
            <person name="Dirks B."/>
            <person name="Chapman J."/>
            <person name="Salamov A."/>
            <person name="Terry A."/>
            <person name="Shapiro H."/>
            <person name="Lindquist E."/>
            <person name="Kapitonov V.V."/>
            <person name="Jurka J."/>
            <person name="Genikhovich G."/>
            <person name="Grigoriev I.V."/>
            <person name="Lucas S.M."/>
            <person name="Steele R.E."/>
            <person name="Finnerty J.R."/>
            <person name="Technau U."/>
            <person name="Martindale M.Q."/>
            <person name="Rokhsar D.S."/>
        </authorList>
    </citation>
    <scope>NUCLEOTIDE SEQUENCE [LARGE SCALE GENOMIC DNA]</scope>
    <source>
        <strain evidence="8">CH2 X CH6</strain>
    </source>
</reference>
<dbReference type="PANTHER" id="PTHR44040">
    <property type="entry name" value="RETINOBLASTOMA-BINDING PROTEIN 5"/>
    <property type="match status" value="1"/>
</dbReference>
<evidence type="ECO:0000256" key="4">
    <source>
        <dbReference type="ARBA" id="ARBA00023242"/>
    </source>
</evidence>
<feature type="non-terminal residue" evidence="7">
    <location>
        <position position="1"/>
    </location>
</feature>
<dbReference type="InterPro" id="IPR036322">
    <property type="entry name" value="WD40_repeat_dom_sf"/>
</dbReference>